<dbReference type="InterPro" id="IPR020103">
    <property type="entry name" value="PsdUridine_synth_cat_dom_sf"/>
</dbReference>
<dbReference type="Gene3D" id="3.30.70.660">
    <property type="entry name" value="Pseudouridine synthase I, catalytic domain, C-terminal subdomain"/>
    <property type="match status" value="1"/>
</dbReference>
<protein>
    <recommendedName>
        <fullName evidence="4">tRNA pseudouridine synthase A</fullName>
        <ecNumber evidence="4">5.4.99.12</ecNumber>
    </recommendedName>
    <alternativeName>
        <fullName evidence="4">tRNA pseudouridine(38-40) synthase</fullName>
    </alternativeName>
    <alternativeName>
        <fullName evidence="4">tRNA pseudouridylate synthase I</fullName>
    </alternativeName>
    <alternativeName>
        <fullName evidence="4">tRNA-uridine isomerase I</fullName>
    </alternativeName>
</protein>
<organism evidence="9 10">
    <name type="scientific">Arundinibacter roseus</name>
    <dbReference type="NCBI Taxonomy" id="2070510"/>
    <lineage>
        <taxon>Bacteria</taxon>
        <taxon>Pseudomonadati</taxon>
        <taxon>Bacteroidota</taxon>
        <taxon>Cytophagia</taxon>
        <taxon>Cytophagales</taxon>
        <taxon>Spirosomataceae</taxon>
        <taxon>Arundinibacter</taxon>
    </lineage>
</organism>
<evidence type="ECO:0000256" key="2">
    <source>
        <dbReference type="ARBA" id="ARBA00022694"/>
    </source>
</evidence>
<evidence type="ECO:0000256" key="6">
    <source>
        <dbReference type="PIRSR" id="PIRSR001430-2"/>
    </source>
</evidence>
<dbReference type="GO" id="GO:0003723">
    <property type="term" value="F:RNA binding"/>
    <property type="evidence" value="ECO:0007669"/>
    <property type="project" value="InterPro"/>
</dbReference>
<dbReference type="PIRSF" id="PIRSF001430">
    <property type="entry name" value="tRNA_psdUrid_synth"/>
    <property type="match status" value="1"/>
</dbReference>
<feature type="binding site" evidence="4 6">
    <location>
        <position position="110"/>
    </location>
    <ligand>
        <name>substrate</name>
    </ligand>
</feature>
<keyword evidence="10" id="KW-1185">Reference proteome</keyword>
<dbReference type="Gene3D" id="3.30.70.580">
    <property type="entry name" value="Pseudouridine synthase I, catalytic domain, N-terminal subdomain"/>
    <property type="match status" value="1"/>
</dbReference>
<evidence type="ECO:0000256" key="4">
    <source>
        <dbReference type="HAMAP-Rule" id="MF_00171"/>
    </source>
</evidence>
<evidence type="ECO:0000259" key="8">
    <source>
        <dbReference type="Pfam" id="PF01416"/>
    </source>
</evidence>
<evidence type="ECO:0000256" key="3">
    <source>
        <dbReference type="ARBA" id="ARBA00023235"/>
    </source>
</evidence>
<dbReference type="GO" id="GO:0160147">
    <property type="term" value="F:tRNA pseudouridine(38-40) synthase activity"/>
    <property type="evidence" value="ECO:0007669"/>
    <property type="project" value="UniProtKB-EC"/>
</dbReference>
<dbReference type="FunFam" id="3.30.70.580:FF:000001">
    <property type="entry name" value="tRNA pseudouridine synthase A"/>
    <property type="match status" value="1"/>
</dbReference>
<dbReference type="GO" id="GO:0031119">
    <property type="term" value="P:tRNA pseudouridine synthesis"/>
    <property type="evidence" value="ECO:0007669"/>
    <property type="project" value="UniProtKB-UniRule"/>
</dbReference>
<keyword evidence="3 4" id="KW-0413">Isomerase</keyword>
<dbReference type="Pfam" id="PF01416">
    <property type="entry name" value="PseudoU_synth_1"/>
    <property type="match status" value="2"/>
</dbReference>
<dbReference type="CDD" id="cd02570">
    <property type="entry name" value="PseudoU_synth_EcTruA"/>
    <property type="match status" value="1"/>
</dbReference>
<gene>
    <name evidence="4 9" type="primary">truA</name>
    <name evidence="9" type="ORF">EZE20_19095</name>
</gene>
<dbReference type="PANTHER" id="PTHR11142">
    <property type="entry name" value="PSEUDOURIDYLATE SYNTHASE"/>
    <property type="match status" value="1"/>
</dbReference>
<evidence type="ECO:0000313" key="9">
    <source>
        <dbReference type="EMBL" id="TDB61849.1"/>
    </source>
</evidence>
<dbReference type="EC" id="5.4.99.12" evidence="4"/>
<dbReference type="SUPFAM" id="SSF55120">
    <property type="entry name" value="Pseudouridine synthase"/>
    <property type="match status" value="1"/>
</dbReference>
<dbReference type="NCBIfam" id="TIGR00071">
    <property type="entry name" value="hisT_truA"/>
    <property type="match status" value="1"/>
</dbReference>
<comment type="function">
    <text evidence="4">Formation of pseudouridine at positions 38, 39 and 40 in the anticodon stem and loop of transfer RNAs.</text>
</comment>
<evidence type="ECO:0000256" key="1">
    <source>
        <dbReference type="ARBA" id="ARBA00009375"/>
    </source>
</evidence>
<comment type="subunit">
    <text evidence="4">Homodimer.</text>
</comment>
<feature type="domain" description="Pseudouridine synthase I TruA alpha/beta" evidence="8">
    <location>
        <begin position="149"/>
        <end position="243"/>
    </location>
</feature>
<evidence type="ECO:0000256" key="5">
    <source>
        <dbReference type="PIRSR" id="PIRSR001430-1"/>
    </source>
</evidence>
<comment type="caution">
    <text evidence="4">Lacks conserved residue(s) required for the propagation of feature annotation.</text>
</comment>
<dbReference type="AlphaFoldDB" id="A0A4R4K6J7"/>
<accession>A0A4R4K6J7</accession>
<evidence type="ECO:0000313" key="10">
    <source>
        <dbReference type="Proteomes" id="UP000295706"/>
    </source>
</evidence>
<dbReference type="RefSeq" id="WP_132120671.1">
    <property type="nucleotide sequence ID" value="NZ_SMJU01000013.1"/>
</dbReference>
<dbReference type="OrthoDB" id="9811823at2"/>
<dbReference type="EMBL" id="SMJU01000013">
    <property type="protein sequence ID" value="TDB61849.1"/>
    <property type="molecule type" value="Genomic_DNA"/>
</dbReference>
<dbReference type="InterPro" id="IPR020094">
    <property type="entry name" value="TruA/RsuA/RluB/E/F_N"/>
</dbReference>
<comment type="catalytic activity">
    <reaction evidence="4 7">
        <text>uridine(38/39/40) in tRNA = pseudouridine(38/39/40) in tRNA</text>
        <dbReference type="Rhea" id="RHEA:22376"/>
        <dbReference type="Rhea" id="RHEA-COMP:10085"/>
        <dbReference type="Rhea" id="RHEA-COMP:10087"/>
        <dbReference type="ChEBI" id="CHEBI:65314"/>
        <dbReference type="ChEBI" id="CHEBI:65315"/>
        <dbReference type="EC" id="5.4.99.12"/>
    </reaction>
</comment>
<dbReference type="Proteomes" id="UP000295706">
    <property type="component" value="Unassembled WGS sequence"/>
</dbReference>
<name>A0A4R4K6J7_9BACT</name>
<reference evidence="9 10" key="1">
    <citation type="submission" date="2019-02" db="EMBL/GenBank/DDBJ databases">
        <title>Arundinibacter roseus gen. nov., sp. nov., a new member of the family Cytophagaceae.</title>
        <authorList>
            <person name="Szuroczki S."/>
            <person name="Khayer B."/>
            <person name="Sproer C."/>
            <person name="Toumi M."/>
            <person name="Szabo A."/>
            <person name="Felfoldi T."/>
            <person name="Schumann P."/>
            <person name="Toth E."/>
        </authorList>
    </citation>
    <scope>NUCLEOTIDE SEQUENCE [LARGE SCALE GENOMIC DNA]</scope>
    <source>
        <strain evidence="9 10">DMA-k-7a</strain>
    </source>
</reference>
<comment type="caution">
    <text evidence="9">The sequence shown here is derived from an EMBL/GenBank/DDBJ whole genome shotgun (WGS) entry which is preliminary data.</text>
</comment>
<dbReference type="PANTHER" id="PTHR11142:SF0">
    <property type="entry name" value="TRNA PSEUDOURIDINE SYNTHASE-LIKE 1"/>
    <property type="match status" value="1"/>
</dbReference>
<feature type="domain" description="Pseudouridine synthase I TruA alpha/beta" evidence="8">
    <location>
        <begin position="8"/>
        <end position="104"/>
    </location>
</feature>
<evidence type="ECO:0000256" key="7">
    <source>
        <dbReference type="RuleBase" id="RU003792"/>
    </source>
</evidence>
<dbReference type="InterPro" id="IPR020095">
    <property type="entry name" value="PsdUridine_synth_TruA_C"/>
</dbReference>
<sequence>MRYFIQLSYKGTHFVGWQKQVSGRSVQQTLEEAMTTVWRQPIDIVGSSRTDTGVHAEHQVAHFDADMELSDPEKMVHRLNSLLPVDLAVQAIFPVSEQIHARFEATHRRYEYRIIRRKSPFLSNLAYVFRPELNLEEMNRAADLLRQYNDFESFSKVHTDVKTFLCTIERADWHWNGPTLIFTVQANRFLRGMVRALVGTLLDVGTGKISVADFEQIILAKDRKKAGRQAPAHGLFLVEVGYPEALWPVE</sequence>
<comment type="similarity">
    <text evidence="1 4 7">Belongs to the tRNA pseudouridine synthase TruA family.</text>
</comment>
<feature type="active site" description="Nucleophile" evidence="4 5">
    <location>
        <position position="51"/>
    </location>
</feature>
<dbReference type="InterPro" id="IPR001406">
    <property type="entry name" value="PsdUridine_synth_TruA"/>
</dbReference>
<dbReference type="HAMAP" id="MF_00171">
    <property type="entry name" value="TruA"/>
    <property type="match status" value="1"/>
</dbReference>
<dbReference type="InterPro" id="IPR020097">
    <property type="entry name" value="PsdUridine_synth_TruA_a/b_dom"/>
</dbReference>
<proteinExistence type="inferred from homology"/>
<keyword evidence="2 4" id="KW-0819">tRNA processing</keyword>